<accession>A0ABR8VLY9</accession>
<gene>
    <name evidence="1" type="ORF">H9631_10960</name>
</gene>
<proteinExistence type="predicted"/>
<protein>
    <submittedName>
        <fullName evidence="1">DUF4179 domain-containing protein</fullName>
    </submittedName>
</protein>
<keyword evidence="2" id="KW-1185">Reference proteome</keyword>
<sequence>MSNKIKQELEKIEIPNELHERSRFGVMKAKSEKPKRKLKKLAIPLIASALVVFSAGVGAARIPSFNNLIATVSPEIALMLQPIEISDENDGIKMEVVAAMNDNEMAIIYVTLQDLTGNRIDETLDLYDYSLTGAQMFNSRIVDYDKKTNTATVRIQGNGGDNLNNGKVKLRINSFLSDKQTFEVAVDANLSEITSNPPQTIQLDMNDIPGGGGNLYQKLQDQGIIQVLKPNKLEMPLPEIEFMPITNMGIIDNHLHIQVRWNKGNIDDHGYFYFVDDSGNEIHPTNITFGIDEAGHTNYGDGYTEYIFDIDSVDFEEQELIAHFVSNGEYTTGNWNTTFKMRSVQDEMNSDFHKNFGTWSSKNISISPLGVTLYGNGKFNDSIEIDVRAKMTDGSVQTLDSMTSFSEEGKVKVKFIPSLPLEVSKIRSINIDGKDIELK</sequence>
<evidence type="ECO:0000313" key="1">
    <source>
        <dbReference type="EMBL" id="MBD8005606.1"/>
    </source>
</evidence>
<reference evidence="1 2" key="1">
    <citation type="submission" date="2020-08" db="EMBL/GenBank/DDBJ databases">
        <title>A Genomic Blueprint of the Chicken Gut Microbiome.</title>
        <authorList>
            <person name="Gilroy R."/>
            <person name="Ravi A."/>
            <person name="Getino M."/>
            <person name="Pursley I."/>
            <person name="Horton D.L."/>
            <person name="Alikhan N.-F."/>
            <person name="Baker D."/>
            <person name="Gharbi K."/>
            <person name="Hall N."/>
            <person name="Watson M."/>
            <person name="Adriaenssens E.M."/>
            <person name="Foster-Nyarko E."/>
            <person name="Jarju S."/>
            <person name="Secka A."/>
            <person name="Antonio M."/>
            <person name="Oren A."/>
            <person name="Chaudhuri R."/>
            <person name="La Ragione R.M."/>
            <person name="Hildebrand F."/>
            <person name="Pallen M.J."/>
        </authorList>
    </citation>
    <scope>NUCLEOTIDE SEQUENCE [LARGE SCALE GENOMIC DNA]</scope>
    <source>
        <strain evidence="1 2">Sa1BUA2</strain>
    </source>
</reference>
<comment type="caution">
    <text evidence="1">The sequence shown here is derived from an EMBL/GenBank/DDBJ whole genome shotgun (WGS) entry which is preliminary data.</text>
</comment>
<dbReference type="EMBL" id="JACSPV010000016">
    <property type="protein sequence ID" value="MBD8005606.1"/>
    <property type="molecule type" value="Genomic_DNA"/>
</dbReference>
<name>A0ABR8VLY9_9BACI</name>
<dbReference type="RefSeq" id="WP_191812714.1">
    <property type="nucleotide sequence ID" value="NZ_JACSPV010000016.1"/>
</dbReference>
<dbReference type="Proteomes" id="UP000648182">
    <property type="component" value="Unassembled WGS sequence"/>
</dbReference>
<evidence type="ECO:0000313" key="2">
    <source>
        <dbReference type="Proteomes" id="UP000648182"/>
    </source>
</evidence>
<organism evidence="1 2">
    <name type="scientific">Bacillus norwichensis</name>
    <dbReference type="NCBI Taxonomy" id="2762217"/>
    <lineage>
        <taxon>Bacteria</taxon>
        <taxon>Bacillati</taxon>
        <taxon>Bacillota</taxon>
        <taxon>Bacilli</taxon>
        <taxon>Bacillales</taxon>
        <taxon>Bacillaceae</taxon>
        <taxon>Bacillus</taxon>
    </lineage>
</organism>